<dbReference type="AlphaFoldDB" id="A0A6P7FD69"/>
<reference evidence="2" key="2">
    <citation type="submission" date="2025-05" db="UniProtKB">
        <authorList>
            <consortium name="EnsemblMetazoa"/>
        </authorList>
    </citation>
    <scope>IDENTIFICATION</scope>
</reference>
<dbReference type="InParanoid" id="A0A6P7FD69"/>
<dbReference type="RefSeq" id="XP_028133964.1">
    <property type="nucleotide sequence ID" value="XM_028278163.1"/>
</dbReference>
<sequence length="160" mass="18233">MQKMHAGLLFVAVCTLIPSVLPIRNTFRNYHQELIYPSKDLFGSSLSLDFSLGLSLKKPRIEIPPFTQFALFESPKINGPPVFPLFTPNTVDQRPETVGQIEEYKKALAEEAEEKLKEQQENVIPSSFRQFSGLGSFDLTTKPTHYVNVKSDAYTYKYRV</sequence>
<dbReference type="RefSeq" id="XP_050505127.1">
    <property type="nucleotide sequence ID" value="XM_050649170.1"/>
</dbReference>
<dbReference type="GeneID" id="114329144"/>
<evidence type="ECO:0000313" key="4">
    <source>
        <dbReference type="RefSeq" id="XP_028133964.1"/>
    </source>
</evidence>
<dbReference type="EnsemblMetazoa" id="XM_050649170.1">
    <property type="protein sequence ID" value="XP_050505127.1"/>
    <property type="gene ID" value="LOC114329144"/>
</dbReference>
<keyword evidence="3" id="KW-1185">Reference proteome</keyword>
<proteinExistence type="predicted"/>
<feature type="signal peptide" evidence="1">
    <location>
        <begin position="1"/>
        <end position="22"/>
    </location>
</feature>
<dbReference type="Proteomes" id="UP001652700">
    <property type="component" value="Unplaced"/>
</dbReference>
<evidence type="ECO:0000256" key="1">
    <source>
        <dbReference type="SAM" id="SignalP"/>
    </source>
</evidence>
<organism evidence="4">
    <name type="scientific">Diabrotica virgifera virgifera</name>
    <name type="common">western corn rootworm</name>
    <dbReference type="NCBI Taxonomy" id="50390"/>
    <lineage>
        <taxon>Eukaryota</taxon>
        <taxon>Metazoa</taxon>
        <taxon>Ecdysozoa</taxon>
        <taxon>Arthropoda</taxon>
        <taxon>Hexapoda</taxon>
        <taxon>Insecta</taxon>
        <taxon>Pterygota</taxon>
        <taxon>Neoptera</taxon>
        <taxon>Endopterygota</taxon>
        <taxon>Coleoptera</taxon>
        <taxon>Polyphaga</taxon>
        <taxon>Cucujiformia</taxon>
        <taxon>Chrysomeloidea</taxon>
        <taxon>Chrysomelidae</taxon>
        <taxon>Galerucinae</taxon>
        <taxon>Diabroticina</taxon>
        <taxon>Diabroticites</taxon>
        <taxon>Diabrotica</taxon>
    </lineage>
</organism>
<evidence type="ECO:0000313" key="3">
    <source>
        <dbReference type="Proteomes" id="UP001652700"/>
    </source>
</evidence>
<gene>
    <name evidence="4" type="primary">LOC114329144</name>
</gene>
<dbReference type="OrthoDB" id="6780415at2759"/>
<keyword evidence="1" id="KW-0732">Signal</keyword>
<evidence type="ECO:0000313" key="2">
    <source>
        <dbReference type="EnsemblMetazoa" id="XP_050505127.1"/>
    </source>
</evidence>
<dbReference type="KEGG" id="dvv:114329144"/>
<name>A0A6P7FD69_DIAVI</name>
<reference evidence="4" key="1">
    <citation type="submission" date="2025-04" db="UniProtKB">
        <authorList>
            <consortium name="RefSeq"/>
        </authorList>
    </citation>
    <scope>IDENTIFICATION</scope>
    <source>
        <tissue evidence="4">Whole insect</tissue>
    </source>
</reference>
<protein>
    <submittedName>
        <fullName evidence="4">Uncharacterized protein LOC114329144</fullName>
    </submittedName>
</protein>
<accession>A0A6P7FD69</accession>
<feature type="chain" id="PRO_5028085856" evidence="1">
    <location>
        <begin position="23"/>
        <end position="160"/>
    </location>
</feature>